<protein>
    <submittedName>
        <fullName evidence="1">Uncharacterized protein</fullName>
    </submittedName>
</protein>
<accession>A0A3S9XDX9</accession>
<dbReference type="KEGG" id="emo:DM558_07675"/>
<evidence type="ECO:0000313" key="2">
    <source>
        <dbReference type="Proteomes" id="UP000273143"/>
    </source>
</evidence>
<dbReference type="RefSeq" id="WP_127163187.1">
    <property type="nucleotide sequence ID" value="NZ_CP029822.1"/>
</dbReference>
<keyword evidence="2" id="KW-1185">Reference proteome</keyword>
<organism evidence="1 2">
    <name type="scientific">Entomomonas moraniae</name>
    <dbReference type="NCBI Taxonomy" id="2213226"/>
    <lineage>
        <taxon>Bacteria</taxon>
        <taxon>Pseudomonadati</taxon>
        <taxon>Pseudomonadota</taxon>
        <taxon>Gammaproteobacteria</taxon>
        <taxon>Pseudomonadales</taxon>
        <taxon>Pseudomonadaceae</taxon>
        <taxon>Entomomonas</taxon>
    </lineage>
</organism>
<dbReference type="EMBL" id="CP029822">
    <property type="protein sequence ID" value="AZS50664.1"/>
    <property type="molecule type" value="Genomic_DNA"/>
</dbReference>
<reference evidence="2" key="1">
    <citation type="submission" date="2018-06" db="EMBL/GenBank/DDBJ databases">
        <title>Complete genome of Pseudomonas insecticola strain QZS01.</title>
        <authorList>
            <person name="Wang J."/>
            <person name="Su Q."/>
        </authorList>
    </citation>
    <scope>NUCLEOTIDE SEQUENCE [LARGE SCALE GENOMIC DNA]</scope>
    <source>
        <strain evidence="2">QZS01</strain>
    </source>
</reference>
<evidence type="ECO:0000313" key="1">
    <source>
        <dbReference type="EMBL" id="AZS50664.1"/>
    </source>
</evidence>
<sequence>MSHECNNFVKLTSMNKKICSECGKEYEWNLNQDQKPLLNSSRGDRKSHELIEAFDEERMDIIGQNGNDGEVYMCGDRWLETGSPWGAE</sequence>
<gene>
    <name evidence="1" type="ORF">DM558_07675</name>
</gene>
<dbReference type="AlphaFoldDB" id="A0A3S9XDX9"/>
<dbReference type="Proteomes" id="UP000273143">
    <property type="component" value="Chromosome"/>
</dbReference>
<name>A0A3S9XDX9_9GAMM</name>
<proteinExistence type="predicted"/>